<evidence type="ECO:0008006" key="3">
    <source>
        <dbReference type="Google" id="ProtNLM"/>
    </source>
</evidence>
<organism evidence="1 2">
    <name type="scientific">Mycena venus</name>
    <dbReference type="NCBI Taxonomy" id="2733690"/>
    <lineage>
        <taxon>Eukaryota</taxon>
        <taxon>Fungi</taxon>
        <taxon>Dikarya</taxon>
        <taxon>Basidiomycota</taxon>
        <taxon>Agaricomycotina</taxon>
        <taxon>Agaricomycetes</taxon>
        <taxon>Agaricomycetidae</taxon>
        <taxon>Agaricales</taxon>
        <taxon>Marasmiineae</taxon>
        <taxon>Mycenaceae</taxon>
        <taxon>Mycena</taxon>
    </lineage>
</organism>
<dbReference type="PANTHER" id="PTHR31681:SF3">
    <property type="entry name" value="OS04G0690100 PROTEIN"/>
    <property type="match status" value="1"/>
</dbReference>
<dbReference type="Gene3D" id="3.90.228.10">
    <property type="match status" value="1"/>
</dbReference>
<name>A0A8H7CPC2_9AGAR</name>
<dbReference type="AlphaFoldDB" id="A0A8H7CPC2"/>
<dbReference type="Proteomes" id="UP000620124">
    <property type="component" value="Unassembled WGS sequence"/>
</dbReference>
<reference evidence="1" key="1">
    <citation type="submission" date="2020-05" db="EMBL/GenBank/DDBJ databases">
        <title>Mycena genomes resolve the evolution of fungal bioluminescence.</title>
        <authorList>
            <person name="Tsai I.J."/>
        </authorList>
    </citation>
    <scope>NUCLEOTIDE SEQUENCE</scope>
    <source>
        <strain evidence="1">CCC161011</strain>
    </source>
</reference>
<accession>A0A8H7CPC2</accession>
<keyword evidence="2" id="KW-1185">Reference proteome</keyword>
<dbReference type="PANTHER" id="PTHR31681">
    <property type="entry name" value="C2H2-LIKE ZINC FINGER PROTEIN"/>
    <property type="match status" value="1"/>
</dbReference>
<gene>
    <name evidence="1" type="ORF">MVEN_01769900</name>
</gene>
<dbReference type="SUPFAM" id="SSF56399">
    <property type="entry name" value="ADP-ribosylation"/>
    <property type="match status" value="1"/>
</dbReference>
<proteinExistence type="predicted"/>
<protein>
    <recommendedName>
        <fullName evidence="3">PARP catalytic domain-containing protein</fullName>
    </recommendedName>
</protein>
<evidence type="ECO:0000313" key="1">
    <source>
        <dbReference type="EMBL" id="KAF7343376.1"/>
    </source>
</evidence>
<comment type="caution">
    <text evidence="1">The sequence shown here is derived from an EMBL/GenBank/DDBJ whole genome shotgun (WGS) entry which is preliminary data.</text>
</comment>
<evidence type="ECO:0000313" key="2">
    <source>
        <dbReference type="Proteomes" id="UP000620124"/>
    </source>
</evidence>
<dbReference type="OrthoDB" id="9514740at2759"/>
<sequence>MALDPNNICLQCKKREKREDHQFCSSQCTRDAAARAPKLLKIPKTHVMFKKDPFTTNGQKTHRQQYPPSISSLGRQKLRTSFDDYRDTVELMTGETECKRFRSEKRACNLGEPGSRELCQRRDCHLCRAIRTGFKSSLEYKRKIRGPGGIRLGHGIYTTPSSSKAYQYAKNIGPAVGSDMRAVLYTRIVLGNPFYTKREDHTLYEPPFGYQSVIGATGKNSDFPDEECVVYHEDAIQPAYLIMLKN</sequence>
<dbReference type="EMBL" id="JACAZI010000016">
    <property type="protein sequence ID" value="KAF7343376.1"/>
    <property type="molecule type" value="Genomic_DNA"/>
</dbReference>